<sequence length="82" mass="9111">MSAITRTEARKSLFPLVEQVVEDHTPIEIVSKGGNAILMSKADYDAMVETAYLLRSPANATHLLKSMEQARRGEVKPRKLAE</sequence>
<proteinExistence type="inferred from homology"/>
<evidence type="ECO:0000313" key="4">
    <source>
        <dbReference type="Proteomes" id="UP001185899"/>
    </source>
</evidence>
<comment type="similarity">
    <text evidence="1 2">Belongs to the phD/YefM antitoxin family.</text>
</comment>
<comment type="caution">
    <text evidence="3">The sequence shown here is derived from an EMBL/GenBank/DDBJ whole genome shotgun (WGS) entry which is preliminary data.</text>
</comment>
<gene>
    <name evidence="3" type="ORF">R3P95_24220</name>
</gene>
<dbReference type="Proteomes" id="UP001185899">
    <property type="component" value="Unassembled WGS sequence"/>
</dbReference>
<evidence type="ECO:0000256" key="1">
    <source>
        <dbReference type="ARBA" id="ARBA00009981"/>
    </source>
</evidence>
<dbReference type="PANTHER" id="PTHR33713:SF6">
    <property type="entry name" value="ANTITOXIN YEFM"/>
    <property type="match status" value="1"/>
</dbReference>
<dbReference type="PANTHER" id="PTHR33713">
    <property type="entry name" value="ANTITOXIN YAFN-RELATED"/>
    <property type="match status" value="1"/>
</dbReference>
<dbReference type="InterPro" id="IPR006442">
    <property type="entry name" value="Antitoxin_Phd/YefM"/>
</dbReference>
<dbReference type="Gene3D" id="3.40.1620.10">
    <property type="entry name" value="YefM-like domain"/>
    <property type="match status" value="1"/>
</dbReference>
<dbReference type="InterPro" id="IPR051405">
    <property type="entry name" value="phD/YefM_antitoxin"/>
</dbReference>
<organism evidence="3 4">
    <name type="scientific">Rhodococcus cercidiphylli</name>
    <dbReference type="NCBI Taxonomy" id="489916"/>
    <lineage>
        <taxon>Bacteria</taxon>
        <taxon>Bacillati</taxon>
        <taxon>Actinomycetota</taxon>
        <taxon>Actinomycetes</taxon>
        <taxon>Mycobacteriales</taxon>
        <taxon>Nocardiaceae</taxon>
        <taxon>Rhodococcus</taxon>
    </lineage>
</organism>
<reference evidence="3 4" key="1">
    <citation type="submission" date="2023-10" db="EMBL/GenBank/DDBJ databases">
        <title>Development of a sustainable strategy for remediation of hydrocarbon-contaminated territories based on the waste exchange concept.</title>
        <authorList>
            <person name="Krivoruchko A."/>
        </authorList>
    </citation>
    <scope>NUCLEOTIDE SEQUENCE [LARGE SCALE GENOMIC DNA]</scope>
    <source>
        <strain evidence="3 4">IEGM 1322</strain>
    </source>
</reference>
<dbReference type="SUPFAM" id="SSF143120">
    <property type="entry name" value="YefM-like"/>
    <property type="match status" value="1"/>
</dbReference>
<accession>A0ABU4B598</accession>
<dbReference type="InterPro" id="IPR036165">
    <property type="entry name" value="YefM-like_sf"/>
</dbReference>
<dbReference type="NCBIfam" id="TIGR01552">
    <property type="entry name" value="phd_fam"/>
    <property type="match status" value="1"/>
</dbReference>
<keyword evidence="4" id="KW-1185">Reference proteome</keyword>
<comment type="function">
    <text evidence="2">Antitoxin component of a type II toxin-antitoxin (TA) system.</text>
</comment>
<dbReference type="Gene3D" id="6.10.250.330">
    <property type="match status" value="1"/>
</dbReference>
<evidence type="ECO:0000313" key="3">
    <source>
        <dbReference type="EMBL" id="MDV6233666.1"/>
    </source>
</evidence>
<protein>
    <recommendedName>
        <fullName evidence="2">Antitoxin</fullName>
    </recommendedName>
</protein>
<evidence type="ECO:0000256" key="2">
    <source>
        <dbReference type="RuleBase" id="RU362080"/>
    </source>
</evidence>
<dbReference type="RefSeq" id="WP_317549721.1">
    <property type="nucleotide sequence ID" value="NZ_JAWLKE010000012.1"/>
</dbReference>
<dbReference type="Pfam" id="PF02604">
    <property type="entry name" value="PhdYeFM_antitox"/>
    <property type="match status" value="1"/>
</dbReference>
<dbReference type="EMBL" id="JAWLKE010000012">
    <property type="protein sequence ID" value="MDV6233666.1"/>
    <property type="molecule type" value="Genomic_DNA"/>
</dbReference>
<name>A0ABU4B598_9NOCA</name>